<gene>
    <name evidence="1" type="ORF">LX83_000506</name>
</gene>
<comment type="caution">
    <text evidence="1">The sequence shown here is derived from an EMBL/GenBank/DDBJ whole genome shotgun (WGS) entry which is preliminary data.</text>
</comment>
<dbReference type="GO" id="GO:0016301">
    <property type="term" value="F:kinase activity"/>
    <property type="evidence" value="ECO:0007669"/>
    <property type="project" value="UniProtKB-KW"/>
</dbReference>
<dbReference type="SUPFAM" id="SSF52540">
    <property type="entry name" value="P-loop containing nucleoside triphosphate hydrolases"/>
    <property type="match status" value="1"/>
</dbReference>
<reference evidence="1" key="1">
    <citation type="submission" date="2022-06" db="EMBL/GenBank/DDBJ databases">
        <title>Genomic Encyclopedia of Archaeal and Bacterial Type Strains, Phase II (KMG-II): from individual species to whole genera.</title>
        <authorList>
            <person name="Goeker M."/>
        </authorList>
    </citation>
    <scope>NUCLEOTIDE SEQUENCE</scope>
    <source>
        <strain evidence="1">DSM 43935</strain>
    </source>
</reference>
<protein>
    <submittedName>
        <fullName evidence="1">Broad-specificity NMP kinase</fullName>
    </submittedName>
</protein>
<accession>A0AAE3G8H9</accession>
<sequence length="220" mass="24376">MIGSSAPVDLKICVACGARAQTPVVPATEPVVVCADCGHRQPFRRLPLFALTGPSGTGKSTVGRLLTAELGDRVVVLEQDVLWTAGLRDPADDHRLFRSTWLRMAAMVHQSGRPVVLCGTVVPVQFAQCPEHVFFSDIHYFGLVCDSQVLRERLRARPAWREWDEPRIAEMVEFNEWVRRSAADMDPPVELLDTTTLPLADTVRAVADWVRRGLADASLH</sequence>
<proteinExistence type="predicted"/>
<organism evidence="1 2">
    <name type="scientific">Goodfellowiella coeruleoviolacea</name>
    <dbReference type="NCBI Taxonomy" id="334858"/>
    <lineage>
        <taxon>Bacteria</taxon>
        <taxon>Bacillati</taxon>
        <taxon>Actinomycetota</taxon>
        <taxon>Actinomycetes</taxon>
        <taxon>Pseudonocardiales</taxon>
        <taxon>Pseudonocardiaceae</taxon>
        <taxon>Goodfellowiella</taxon>
    </lineage>
</organism>
<dbReference type="RefSeq" id="WP_253766509.1">
    <property type="nucleotide sequence ID" value="NZ_JAMTCK010000001.1"/>
</dbReference>
<dbReference type="InterPro" id="IPR027417">
    <property type="entry name" value="P-loop_NTPase"/>
</dbReference>
<evidence type="ECO:0000313" key="2">
    <source>
        <dbReference type="Proteomes" id="UP001206128"/>
    </source>
</evidence>
<evidence type="ECO:0000313" key="1">
    <source>
        <dbReference type="EMBL" id="MCP2163666.1"/>
    </source>
</evidence>
<keyword evidence="2" id="KW-1185">Reference proteome</keyword>
<dbReference type="EMBL" id="JAMTCK010000001">
    <property type="protein sequence ID" value="MCP2163666.1"/>
    <property type="molecule type" value="Genomic_DNA"/>
</dbReference>
<dbReference type="Gene3D" id="3.40.50.300">
    <property type="entry name" value="P-loop containing nucleotide triphosphate hydrolases"/>
    <property type="match status" value="1"/>
</dbReference>
<dbReference type="Pfam" id="PF13238">
    <property type="entry name" value="AAA_18"/>
    <property type="match status" value="1"/>
</dbReference>
<dbReference type="AlphaFoldDB" id="A0AAE3G8H9"/>
<name>A0AAE3G8H9_9PSEU</name>
<keyword evidence="1" id="KW-0418">Kinase</keyword>
<keyword evidence="1" id="KW-0808">Transferase</keyword>
<dbReference type="Proteomes" id="UP001206128">
    <property type="component" value="Unassembled WGS sequence"/>
</dbReference>